<sequence length="140" mass="16767">MITISNEAIYILCGTVLFIGLIILVLMENGYLGKRRDDFIDLSRYSNNDKIFTRINYRSRNRHNMYKISKKNEKVTILIPKGVMSITPRFFEDLFKETVIKIGKEEFKKKFKFITMEYAFEKNLNEAITRIERKRVYEFV</sequence>
<gene>
    <name evidence="2" type="ORF">SLAVMIC_00012</name>
</gene>
<proteinExistence type="predicted"/>
<keyword evidence="1" id="KW-0472">Membrane</keyword>
<dbReference type="EMBL" id="OU342829">
    <property type="protein sequence ID" value="CAG7579685.1"/>
    <property type="molecule type" value="Genomic_DNA"/>
</dbReference>
<protein>
    <submittedName>
        <fullName evidence="2">Uncharacterized protein</fullName>
    </submittedName>
</protein>
<keyword evidence="1" id="KW-0812">Transmembrane</keyword>
<reference evidence="2" key="1">
    <citation type="submission" date="2021-06" db="EMBL/GenBank/DDBJ databases">
        <authorList>
            <person name="Gannon L."/>
            <person name="Redgwell R T."/>
            <person name="Michniewski S."/>
            <person name="Harrison D C."/>
            <person name="Millard A."/>
        </authorList>
    </citation>
    <scope>NUCLEOTIDE SEQUENCE</scope>
</reference>
<feature type="transmembrane region" description="Helical" evidence="1">
    <location>
        <begin position="6"/>
        <end position="26"/>
    </location>
</feature>
<evidence type="ECO:0000256" key="1">
    <source>
        <dbReference type="SAM" id="Phobius"/>
    </source>
</evidence>
<name>A0A8D9CBI8_9VIRU</name>
<keyword evidence="1" id="KW-1133">Transmembrane helix</keyword>
<accession>A0A8D9CBI8</accession>
<organism evidence="2">
    <name type="scientific">uncultured marine phage</name>
    <dbReference type="NCBI Taxonomy" id="707152"/>
    <lineage>
        <taxon>Viruses</taxon>
        <taxon>environmental samples</taxon>
    </lineage>
</organism>
<evidence type="ECO:0000313" key="2">
    <source>
        <dbReference type="EMBL" id="CAG7579685.1"/>
    </source>
</evidence>